<dbReference type="EMBL" id="BPLR01017878">
    <property type="protein sequence ID" value="GIY95163.1"/>
    <property type="molecule type" value="Genomic_DNA"/>
</dbReference>
<dbReference type="AlphaFoldDB" id="A0AAV4XN28"/>
<keyword evidence="3" id="KW-1185">Reference proteome</keyword>
<evidence type="ECO:0000256" key="1">
    <source>
        <dbReference type="SAM" id="MobiDB-lite"/>
    </source>
</evidence>
<proteinExistence type="predicted"/>
<organism evidence="2 3">
    <name type="scientific">Caerostris extrusa</name>
    <name type="common">Bark spider</name>
    <name type="synonym">Caerostris bankana</name>
    <dbReference type="NCBI Taxonomy" id="172846"/>
    <lineage>
        <taxon>Eukaryota</taxon>
        <taxon>Metazoa</taxon>
        <taxon>Ecdysozoa</taxon>
        <taxon>Arthropoda</taxon>
        <taxon>Chelicerata</taxon>
        <taxon>Arachnida</taxon>
        <taxon>Araneae</taxon>
        <taxon>Araneomorphae</taxon>
        <taxon>Entelegynae</taxon>
        <taxon>Araneoidea</taxon>
        <taxon>Araneidae</taxon>
        <taxon>Caerostris</taxon>
    </lineage>
</organism>
<sequence length="113" mass="12632">MAINSSKIVLSLNALPVPIKLVPPDRKSATRTTTKTEFLVSASAGERPNYDNYDVGIPNAPKTSDIKITNGKTKRTTSEEEEEEEKNNNNNLNKSNDRTIRKVHVLLRHFDPS</sequence>
<protein>
    <submittedName>
        <fullName evidence="2">Uncharacterized protein</fullName>
    </submittedName>
</protein>
<name>A0AAV4XN28_CAEEX</name>
<accession>A0AAV4XN28</accession>
<evidence type="ECO:0000313" key="3">
    <source>
        <dbReference type="Proteomes" id="UP001054945"/>
    </source>
</evidence>
<reference evidence="2 3" key="1">
    <citation type="submission" date="2021-06" db="EMBL/GenBank/DDBJ databases">
        <title>Caerostris extrusa draft genome.</title>
        <authorList>
            <person name="Kono N."/>
            <person name="Arakawa K."/>
        </authorList>
    </citation>
    <scope>NUCLEOTIDE SEQUENCE [LARGE SCALE GENOMIC DNA]</scope>
</reference>
<feature type="region of interest" description="Disordered" evidence="1">
    <location>
        <begin position="22"/>
        <end position="100"/>
    </location>
</feature>
<dbReference type="Proteomes" id="UP001054945">
    <property type="component" value="Unassembled WGS sequence"/>
</dbReference>
<evidence type="ECO:0000313" key="2">
    <source>
        <dbReference type="EMBL" id="GIY95163.1"/>
    </source>
</evidence>
<gene>
    <name evidence="2" type="ORF">CEXT_540651</name>
</gene>
<comment type="caution">
    <text evidence="2">The sequence shown here is derived from an EMBL/GenBank/DDBJ whole genome shotgun (WGS) entry which is preliminary data.</text>
</comment>